<dbReference type="SMART" id="SM00091">
    <property type="entry name" value="PAS"/>
    <property type="match status" value="1"/>
</dbReference>
<keyword evidence="1" id="KW-0378">Hydrolase</keyword>
<dbReference type="Gene3D" id="3.60.40.10">
    <property type="entry name" value="PPM-type phosphatase domain"/>
    <property type="match status" value="1"/>
</dbReference>
<dbReference type="GO" id="GO:0016791">
    <property type="term" value="F:phosphatase activity"/>
    <property type="evidence" value="ECO:0007669"/>
    <property type="project" value="TreeGrafter"/>
</dbReference>
<dbReference type="InterPro" id="IPR003018">
    <property type="entry name" value="GAF"/>
</dbReference>
<dbReference type="AlphaFoldDB" id="A0A1F2WQ10"/>
<dbReference type="STRING" id="1797197.A2Y75_00230"/>
<dbReference type="Gene3D" id="3.30.450.40">
    <property type="match status" value="2"/>
</dbReference>
<organism evidence="4 5">
    <name type="scientific">Candidatus Solincola sediminis</name>
    <dbReference type="NCBI Taxonomy" id="1797199"/>
    <lineage>
        <taxon>Bacteria</taxon>
        <taxon>Bacillati</taxon>
        <taxon>Actinomycetota</taxon>
        <taxon>Candidatus Geothermincolia</taxon>
        <taxon>Candidatus Geothermincolales</taxon>
        <taxon>Candidatus Geothermincolaceae</taxon>
        <taxon>Candidatus Solincola</taxon>
    </lineage>
</organism>
<dbReference type="SMART" id="SM00065">
    <property type="entry name" value="GAF"/>
    <property type="match status" value="2"/>
</dbReference>
<dbReference type="SUPFAM" id="SSF55781">
    <property type="entry name" value="GAF domain-like"/>
    <property type="match status" value="2"/>
</dbReference>
<comment type="caution">
    <text evidence="4">The sequence shown here is derived from an EMBL/GenBank/DDBJ whole genome shotgun (WGS) entry which is preliminary data.</text>
</comment>
<dbReference type="InterPro" id="IPR035965">
    <property type="entry name" value="PAS-like_dom_sf"/>
</dbReference>
<dbReference type="Gene3D" id="3.30.450.20">
    <property type="entry name" value="PAS domain"/>
    <property type="match status" value="1"/>
</dbReference>
<dbReference type="InterPro" id="IPR001610">
    <property type="entry name" value="PAC"/>
</dbReference>
<dbReference type="Pfam" id="PF00989">
    <property type="entry name" value="PAS"/>
    <property type="match status" value="1"/>
</dbReference>
<proteinExistence type="predicted"/>
<dbReference type="InterPro" id="IPR000700">
    <property type="entry name" value="PAS-assoc_C"/>
</dbReference>
<dbReference type="GO" id="GO:0006355">
    <property type="term" value="P:regulation of DNA-templated transcription"/>
    <property type="evidence" value="ECO:0007669"/>
    <property type="project" value="InterPro"/>
</dbReference>
<dbReference type="CDD" id="cd00130">
    <property type="entry name" value="PAS"/>
    <property type="match status" value="1"/>
</dbReference>
<dbReference type="PROSITE" id="PS50113">
    <property type="entry name" value="PAC"/>
    <property type="match status" value="1"/>
</dbReference>
<name>A0A1F2WQ10_9ACTN</name>
<evidence type="ECO:0008006" key="6">
    <source>
        <dbReference type="Google" id="ProtNLM"/>
    </source>
</evidence>
<dbReference type="Pfam" id="PF01590">
    <property type="entry name" value="GAF"/>
    <property type="match status" value="1"/>
</dbReference>
<dbReference type="InterPro" id="IPR029016">
    <property type="entry name" value="GAF-like_dom_sf"/>
</dbReference>
<evidence type="ECO:0000259" key="3">
    <source>
        <dbReference type="PROSITE" id="PS50113"/>
    </source>
</evidence>
<dbReference type="PANTHER" id="PTHR43156:SF2">
    <property type="entry name" value="STAGE II SPORULATION PROTEIN E"/>
    <property type="match status" value="1"/>
</dbReference>
<dbReference type="SUPFAM" id="SSF55785">
    <property type="entry name" value="PYP-like sensor domain (PAS domain)"/>
    <property type="match status" value="1"/>
</dbReference>
<evidence type="ECO:0000313" key="5">
    <source>
        <dbReference type="Proteomes" id="UP000177876"/>
    </source>
</evidence>
<dbReference type="Pfam" id="PF13185">
    <property type="entry name" value="GAF_2"/>
    <property type="match status" value="1"/>
</dbReference>
<protein>
    <recommendedName>
        <fullName evidence="6">PAS domain S-box protein</fullName>
    </recommendedName>
</protein>
<dbReference type="Proteomes" id="UP000177876">
    <property type="component" value="Unassembled WGS sequence"/>
</dbReference>
<sequence length="875" mass="98804">MLREISGQLSLKIGTLVKEMQDAFEKNLPTYAGISEDAKKDIRDLLENLALRITGFLAGESVDRQEFYAFGRLLGRNRSLQTIPFGDLVRAVFLVEVIIWNRIIPQISDRDLSSQDWANVISMLSDLNANLIAALSASYIETKDEMIRRQLQELHGLLEVGLTITSTMDLDRVFHEILEVASGIMQTPMGAVYLIEKTGNELELVSQLGLNPPWVKGRKVELSRSLLAEAITEKAPVTAVDERLRGFSLPAAVTGRVRSVLSCPIMKDEKSIGGLELYDVEARTYNRLDMALLAAFAPQAGVAIENARLFGLERMRRRQAQVMKELAEEAAAALNLNQASAVVVKKMAEVAEADRVLLFSYEREKNELKFEWGQGVSMKSNRRLRELRQHPEEIDEITRRTVLDGEISIVEDAQSDPRVNHENARVLHILSGLLVPIASKGQVIGMIILGDSKRKRTFSPEDLEMIKAVADQAAVAIEQTRLRQRIRDRERRLQELEASERVFVERERSETIISANPEAIFLVDRDRTINLFNPAAEDLFGWKEDEALGRHAHEILFGETSVEAGVCGREGCPIDRAFRGDRIGRWEMEYARPDESSVWISGSFSVIRNKKRQIENVICVFRDTTEQKRLQHLDLVDKELDIAAHIQSALLPQGFLENKTVRILAHQEQARLVGGDWYDFWEEDGQLALVIGDAAGSGVPAALLATLAMSAIRAEAAYRIDVAEVLRRANRAIVPHRMEDRFLTVFFSQLDLNTFKIRYVNAGHYDPILIRGGSNLLTLGSKKRTILGAFEDPDLDVEEFQLEPGDRLFIYTDGVIECRDSRRRTFGENRLRRYLKSAGSRTAGAFMEDLVDVLNHFCGKRMEDDFTFLICDIKK</sequence>
<dbReference type="InterPro" id="IPR001932">
    <property type="entry name" value="PPM-type_phosphatase-like_dom"/>
</dbReference>
<dbReference type="SUPFAM" id="SSF81606">
    <property type="entry name" value="PP2C-like"/>
    <property type="match status" value="1"/>
</dbReference>
<dbReference type="InterPro" id="IPR036457">
    <property type="entry name" value="PPM-type-like_dom_sf"/>
</dbReference>
<dbReference type="SMART" id="SM00086">
    <property type="entry name" value="PAC"/>
    <property type="match status" value="1"/>
</dbReference>
<evidence type="ECO:0000256" key="1">
    <source>
        <dbReference type="ARBA" id="ARBA00022801"/>
    </source>
</evidence>
<dbReference type="Pfam" id="PF14361">
    <property type="entry name" value="RsbRD_N"/>
    <property type="match status" value="1"/>
</dbReference>
<dbReference type="InterPro" id="IPR052016">
    <property type="entry name" value="Bact_Sigma-Reg"/>
</dbReference>
<gene>
    <name evidence="4" type="ORF">A2Y75_00230</name>
</gene>
<dbReference type="InterPro" id="IPR025751">
    <property type="entry name" value="RsbRD_N_dom"/>
</dbReference>
<reference evidence="4 5" key="1">
    <citation type="journal article" date="2016" name="Nat. Commun.">
        <title>Thousands of microbial genomes shed light on interconnected biogeochemical processes in an aquifer system.</title>
        <authorList>
            <person name="Anantharaman K."/>
            <person name="Brown C.T."/>
            <person name="Hug L.A."/>
            <person name="Sharon I."/>
            <person name="Castelle C.J."/>
            <person name="Probst A.J."/>
            <person name="Thomas B.C."/>
            <person name="Singh A."/>
            <person name="Wilkins M.J."/>
            <person name="Karaoz U."/>
            <person name="Brodie E.L."/>
            <person name="Williams K.H."/>
            <person name="Hubbard S.S."/>
            <person name="Banfield J.F."/>
        </authorList>
    </citation>
    <scope>NUCLEOTIDE SEQUENCE [LARGE SCALE GENOMIC DNA]</scope>
</reference>
<dbReference type="PROSITE" id="PS50112">
    <property type="entry name" value="PAS"/>
    <property type="match status" value="1"/>
</dbReference>
<dbReference type="PANTHER" id="PTHR43156">
    <property type="entry name" value="STAGE II SPORULATION PROTEIN E-RELATED"/>
    <property type="match status" value="1"/>
</dbReference>
<dbReference type="InterPro" id="IPR000014">
    <property type="entry name" value="PAS"/>
</dbReference>
<evidence type="ECO:0000313" key="4">
    <source>
        <dbReference type="EMBL" id="OFW58954.1"/>
    </source>
</evidence>
<feature type="domain" description="PAS" evidence="2">
    <location>
        <begin position="505"/>
        <end position="550"/>
    </location>
</feature>
<dbReference type="Pfam" id="PF07228">
    <property type="entry name" value="SpoIIE"/>
    <property type="match status" value="1"/>
</dbReference>
<dbReference type="InterPro" id="IPR013767">
    <property type="entry name" value="PAS_fold"/>
</dbReference>
<evidence type="ECO:0000259" key="2">
    <source>
        <dbReference type="PROSITE" id="PS50112"/>
    </source>
</evidence>
<dbReference type="EMBL" id="MELK01000019">
    <property type="protein sequence ID" value="OFW58954.1"/>
    <property type="molecule type" value="Genomic_DNA"/>
</dbReference>
<accession>A0A1F2WQ10</accession>
<dbReference type="SMART" id="SM00331">
    <property type="entry name" value="PP2C_SIG"/>
    <property type="match status" value="1"/>
</dbReference>
<feature type="domain" description="PAC" evidence="3">
    <location>
        <begin position="584"/>
        <end position="636"/>
    </location>
</feature>
<dbReference type="NCBIfam" id="TIGR00229">
    <property type="entry name" value="sensory_box"/>
    <property type="match status" value="1"/>
</dbReference>